<protein>
    <submittedName>
        <fullName evidence="1">Uncharacterized protein</fullName>
    </submittedName>
</protein>
<evidence type="ECO:0000313" key="1">
    <source>
        <dbReference type="EMBL" id="CDW23515.1"/>
    </source>
</evidence>
<proteinExistence type="predicted"/>
<name>A0A0K2TCF2_LEPSM</name>
<accession>A0A0K2TCF2</accession>
<dbReference type="AlphaFoldDB" id="A0A0K2TCF2"/>
<reference evidence="1" key="1">
    <citation type="submission" date="2014-05" db="EMBL/GenBank/DDBJ databases">
        <authorList>
            <person name="Chronopoulou M."/>
        </authorList>
    </citation>
    <scope>NUCLEOTIDE SEQUENCE</scope>
    <source>
        <tissue evidence="1">Whole organism</tissue>
    </source>
</reference>
<dbReference type="EMBL" id="HACA01006154">
    <property type="protein sequence ID" value="CDW23515.1"/>
    <property type="molecule type" value="Transcribed_RNA"/>
</dbReference>
<organism evidence="1">
    <name type="scientific">Lepeophtheirus salmonis</name>
    <name type="common">Salmon louse</name>
    <name type="synonym">Caligus salmonis</name>
    <dbReference type="NCBI Taxonomy" id="72036"/>
    <lineage>
        <taxon>Eukaryota</taxon>
        <taxon>Metazoa</taxon>
        <taxon>Ecdysozoa</taxon>
        <taxon>Arthropoda</taxon>
        <taxon>Crustacea</taxon>
        <taxon>Multicrustacea</taxon>
        <taxon>Hexanauplia</taxon>
        <taxon>Copepoda</taxon>
        <taxon>Siphonostomatoida</taxon>
        <taxon>Caligidae</taxon>
        <taxon>Lepeophtheirus</taxon>
    </lineage>
</organism>
<sequence length="129" mass="14936">MQHCLENYPDLALKYHFQIQKIIDTNLKKFVSPITDLSEWQCNVINKINIQNDRQILFVIDEDGNKGKSTLTKHLVSTQDGKVTDLMTAYDTDAKIAIFDMARSNASNYWPWNFMENLKNGMFTTINSI</sequence>